<reference evidence="8" key="1">
    <citation type="submission" date="2016-10" db="EMBL/GenBank/DDBJ databases">
        <title>Sequence of Gallionella enrichment culture.</title>
        <authorList>
            <person name="Poehlein A."/>
            <person name="Muehling M."/>
            <person name="Daniel R."/>
        </authorList>
    </citation>
    <scope>NUCLEOTIDE SEQUENCE</scope>
</reference>
<dbReference type="AlphaFoldDB" id="A0A1J5R5Q4"/>
<evidence type="ECO:0000256" key="4">
    <source>
        <dbReference type="ARBA" id="ARBA00022576"/>
    </source>
</evidence>
<dbReference type="InterPro" id="IPR015421">
    <property type="entry name" value="PyrdxlP-dep_Trfase_major"/>
</dbReference>
<comment type="cofactor">
    <cofactor evidence="1">
        <name>pyridoxal 5'-phosphate</name>
        <dbReference type="ChEBI" id="CHEBI:597326"/>
    </cofactor>
</comment>
<comment type="caution">
    <text evidence="8">The sequence shown here is derived from an EMBL/GenBank/DDBJ whole genome shotgun (WGS) entry which is preliminary data.</text>
</comment>
<dbReference type="CDD" id="cd00609">
    <property type="entry name" value="AAT_like"/>
    <property type="match status" value="1"/>
</dbReference>
<dbReference type="FunFam" id="3.40.640.10:FF:000053">
    <property type="entry name" value="Aminotransferase, class I"/>
    <property type="match status" value="1"/>
</dbReference>
<dbReference type="Gene3D" id="3.90.1150.10">
    <property type="entry name" value="Aspartate Aminotransferase, domain 1"/>
    <property type="match status" value="1"/>
</dbReference>
<organism evidence="8">
    <name type="scientific">mine drainage metagenome</name>
    <dbReference type="NCBI Taxonomy" id="410659"/>
    <lineage>
        <taxon>unclassified sequences</taxon>
        <taxon>metagenomes</taxon>
        <taxon>ecological metagenomes</taxon>
    </lineage>
</organism>
<dbReference type="Pfam" id="PF00155">
    <property type="entry name" value="Aminotran_1_2"/>
    <property type="match status" value="1"/>
</dbReference>
<evidence type="ECO:0000313" key="8">
    <source>
        <dbReference type="EMBL" id="OIQ91286.1"/>
    </source>
</evidence>
<dbReference type="GO" id="GO:0030170">
    <property type="term" value="F:pyridoxal phosphate binding"/>
    <property type="evidence" value="ECO:0007669"/>
    <property type="project" value="InterPro"/>
</dbReference>
<dbReference type="InterPro" id="IPR015422">
    <property type="entry name" value="PyrdxlP-dep_Trfase_small"/>
</dbReference>
<evidence type="ECO:0000256" key="6">
    <source>
        <dbReference type="ARBA" id="ARBA00022898"/>
    </source>
</evidence>
<gene>
    <name evidence="8" type="primary">lysN_11</name>
    <name evidence="8" type="ORF">GALL_268200</name>
</gene>
<name>A0A1J5R5Q4_9ZZZZ</name>
<dbReference type="EMBL" id="MLJW01000264">
    <property type="protein sequence ID" value="OIQ91286.1"/>
    <property type="molecule type" value="Genomic_DNA"/>
</dbReference>
<dbReference type="InterPro" id="IPR015424">
    <property type="entry name" value="PyrdxlP-dep_Trfase"/>
</dbReference>
<dbReference type="GO" id="GO:0047536">
    <property type="term" value="F:2-aminoadipate transaminase activity"/>
    <property type="evidence" value="ECO:0007669"/>
    <property type="project" value="UniProtKB-EC"/>
</dbReference>
<comment type="similarity">
    <text evidence="2">Belongs to the class-I pyridoxal-phosphate-dependent aminotransferase family.</text>
</comment>
<keyword evidence="4 8" id="KW-0032">Aminotransferase</keyword>
<dbReference type="PANTHER" id="PTHR42790:SF19">
    <property type="entry name" value="KYNURENINE_ALPHA-AMINOADIPATE AMINOTRANSFERASE, MITOCHONDRIAL"/>
    <property type="match status" value="1"/>
</dbReference>
<dbReference type="InterPro" id="IPR004839">
    <property type="entry name" value="Aminotransferase_I/II_large"/>
</dbReference>
<dbReference type="PANTHER" id="PTHR42790">
    <property type="entry name" value="AMINOTRANSFERASE"/>
    <property type="match status" value="1"/>
</dbReference>
<evidence type="ECO:0000256" key="2">
    <source>
        <dbReference type="ARBA" id="ARBA00007441"/>
    </source>
</evidence>
<comment type="subunit">
    <text evidence="3">Homodimer.</text>
</comment>
<evidence type="ECO:0000259" key="7">
    <source>
        <dbReference type="Pfam" id="PF00155"/>
    </source>
</evidence>
<feature type="domain" description="Aminotransferase class I/classII large" evidence="7">
    <location>
        <begin position="67"/>
        <end position="380"/>
    </location>
</feature>
<sequence length="396" mass="43417">MIDWDAHYAGRASRMAASEIRELLKLLDQPDIISFAGGIPDPNLFPLSAIEASYHHILSDKARAAAALQYSISEGYLPLREWLAGYMGEMGVACGPDNIIITNGSQQALDFLGKLFIGPNEPVMVARPTYLGALQAFNAYEPAYVHFPPPGADWQGPAPKLGYIMPDFQNPTGVSMTLEERHQALEMARRVGMPLIEDAAYEKLRYDGAALPSLLALDAEREGGIDNSRVIYCGTFSKTVVPALRLGWMVAPRAVIKKLVLIKQASDLHCSTLNQMVMHEVASKTLMANIGHIRATYQARRDATLAAMAEHFPASVSWTRPEGGMFIWATLPEGLNAAEVLRRAITEFRVAFVPGAAFFSDGTGRNTFRLSFSLNDKPQATEGIRRLGQLLREVAN</sequence>
<dbReference type="Gene3D" id="3.40.640.10">
    <property type="entry name" value="Type I PLP-dependent aspartate aminotransferase-like (Major domain)"/>
    <property type="match status" value="1"/>
</dbReference>
<accession>A0A1J5R5Q4</accession>
<dbReference type="InterPro" id="IPR050859">
    <property type="entry name" value="Class-I_PLP-dep_aminotransf"/>
</dbReference>
<protein>
    <submittedName>
        <fullName evidence="8">2-aminoadipate transaminase</fullName>
        <ecNumber evidence="8">2.6.1.39</ecNumber>
    </submittedName>
</protein>
<dbReference type="SUPFAM" id="SSF53383">
    <property type="entry name" value="PLP-dependent transferases"/>
    <property type="match status" value="1"/>
</dbReference>
<dbReference type="GO" id="GO:1901605">
    <property type="term" value="P:alpha-amino acid metabolic process"/>
    <property type="evidence" value="ECO:0007669"/>
    <property type="project" value="TreeGrafter"/>
</dbReference>
<evidence type="ECO:0000256" key="1">
    <source>
        <dbReference type="ARBA" id="ARBA00001933"/>
    </source>
</evidence>
<keyword evidence="5 8" id="KW-0808">Transferase</keyword>
<proteinExistence type="inferred from homology"/>
<dbReference type="EC" id="2.6.1.39" evidence="8"/>
<keyword evidence="6" id="KW-0663">Pyridoxal phosphate</keyword>
<evidence type="ECO:0000256" key="5">
    <source>
        <dbReference type="ARBA" id="ARBA00022679"/>
    </source>
</evidence>
<evidence type="ECO:0000256" key="3">
    <source>
        <dbReference type="ARBA" id="ARBA00011738"/>
    </source>
</evidence>